<dbReference type="InterPro" id="IPR043502">
    <property type="entry name" value="DNA/RNA_pol_sf"/>
</dbReference>
<reference evidence="3 4" key="1">
    <citation type="submission" date="2016-03" db="EMBL/GenBank/DDBJ databases">
        <title>EvidentialGene: Evidence-directed Construction of Genes on Genomes.</title>
        <authorList>
            <person name="Gilbert D.G."/>
            <person name="Choi J.-H."/>
            <person name="Mockaitis K."/>
            <person name="Colbourne J."/>
            <person name="Pfrender M."/>
        </authorList>
    </citation>
    <scope>NUCLEOTIDE SEQUENCE [LARGE SCALE GENOMIC DNA]</scope>
    <source>
        <strain evidence="3 4">Xinb3</strain>
        <tissue evidence="3">Complete organism</tissue>
    </source>
</reference>
<dbReference type="InterPro" id="IPR052055">
    <property type="entry name" value="Hepadnavirus_pol/RT"/>
</dbReference>
<dbReference type="SUPFAM" id="SSF56672">
    <property type="entry name" value="DNA/RNA polymerases"/>
    <property type="match status" value="1"/>
</dbReference>
<dbReference type="CDD" id="cd09275">
    <property type="entry name" value="RNase_HI_RT_DIRS1"/>
    <property type="match status" value="1"/>
</dbReference>
<dbReference type="OrthoDB" id="6390932at2759"/>
<dbReference type="PANTHER" id="PTHR33050:SF7">
    <property type="entry name" value="RIBONUCLEASE H"/>
    <property type="match status" value="1"/>
</dbReference>
<proteinExistence type="predicted"/>
<dbReference type="Pfam" id="PF00078">
    <property type="entry name" value="RVT_1"/>
    <property type="match status" value="1"/>
</dbReference>
<feature type="region of interest" description="Disordered" evidence="1">
    <location>
        <begin position="305"/>
        <end position="330"/>
    </location>
</feature>
<sequence>MYPTVLPSRAGFHYTTSYATPAASYPGASKYYSAPSYYADSPQYYTTASYYTTKVPEYYAMEKAEYYTTTYAEPAYYTEAPQYYTTKSKWGAYTLTILRSFLAFKQRCRPTAHPTVRQALTRLALDWTLVKVLIQVKALFPAILHGSLRSRRRSPPVYQNGSKANILINPSLDESVMLRLKTSKGSHVTKANIDPTKKTLRKFSFKILDLAKPLLFLAGRKKLKRKSKSGSIAIKIALQLWATLLRDVIKTRRHNILSQVYPEFIGLLERTDIWSGGEDLFDRKILKHLVGEARSQATLEVISKKSKKAGSENGQQAPSTSREKNADSYFNSRSRNGSVFLVPKSSGGWHPIINLKALNLFIPHQHFKMEGVETVRHTVRQGDWLAKIDLEDAYLSVALNPQVFNKILKPIIAFLRQRGLRLVVYIDDILIVSHSRETAREVVKQVVGLFESLDFVIQEKKSIREPSQSLKYIGLVINTNTISFCLPTIKKEKLLGQCHKAYSSDSLPLRYLASLFGILNWASQSVVFAPAHYRNLQALFLRHLGRVDGDLSARVTFSTEVKQDLNWWMREAKFSDGRKILTSPPSMYICTDASISGWGAVSNEGATGGPWTFIDCKRHINELELLVAFNGLKCCASSVRQTVVEISIDNITTVSYINKVGGTRSSTLYLIALQIHS</sequence>
<dbReference type="InterPro" id="IPR043128">
    <property type="entry name" value="Rev_trsase/Diguanyl_cyclase"/>
</dbReference>
<dbReference type="PANTHER" id="PTHR33050">
    <property type="entry name" value="REVERSE TRANSCRIPTASE DOMAIN-CONTAINING PROTEIN"/>
    <property type="match status" value="1"/>
</dbReference>
<evidence type="ECO:0000259" key="2">
    <source>
        <dbReference type="Pfam" id="PF00078"/>
    </source>
</evidence>
<dbReference type="GO" id="GO:0071897">
    <property type="term" value="P:DNA biosynthetic process"/>
    <property type="evidence" value="ECO:0007669"/>
    <property type="project" value="UniProtKB-ARBA"/>
</dbReference>
<comment type="caution">
    <text evidence="3">The sequence shown here is derived from an EMBL/GenBank/DDBJ whole genome shotgun (WGS) entry which is preliminary data.</text>
</comment>
<gene>
    <name evidence="3" type="ORF">APZ42_025603</name>
</gene>
<dbReference type="Gene3D" id="3.30.70.270">
    <property type="match status" value="2"/>
</dbReference>
<evidence type="ECO:0000256" key="1">
    <source>
        <dbReference type="SAM" id="MobiDB-lite"/>
    </source>
</evidence>
<feature type="domain" description="Reverse transcriptase" evidence="2">
    <location>
        <begin position="401"/>
        <end position="476"/>
    </location>
</feature>
<dbReference type="AlphaFoldDB" id="A0A164SX93"/>
<keyword evidence="4" id="KW-1185">Reference proteome</keyword>
<evidence type="ECO:0000313" key="4">
    <source>
        <dbReference type="Proteomes" id="UP000076858"/>
    </source>
</evidence>
<dbReference type="EMBL" id="LRGB01001920">
    <property type="protein sequence ID" value="KZS10033.1"/>
    <property type="molecule type" value="Genomic_DNA"/>
</dbReference>
<accession>A0A164SX93</accession>
<dbReference type="Proteomes" id="UP000076858">
    <property type="component" value="Unassembled WGS sequence"/>
</dbReference>
<name>A0A164SX93_9CRUS</name>
<dbReference type="STRING" id="35525.A0A164SX93"/>
<evidence type="ECO:0000313" key="3">
    <source>
        <dbReference type="EMBL" id="KZS10033.1"/>
    </source>
</evidence>
<dbReference type="Gene3D" id="3.10.10.10">
    <property type="entry name" value="HIV Type 1 Reverse Transcriptase, subunit A, domain 1"/>
    <property type="match status" value="1"/>
</dbReference>
<organism evidence="3 4">
    <name type="scientific">Daphnia magna</name>
    <dbReference type="NCBI Taxonomy" id="35525"/>
    <lineage>
        <taxon>Eukaryota</taxon>
        <taxon>Metazoa</taxon>
        <taxon>Ecdysozoa</taxon>
        <taxon>Arthropoda</taxon>
        <taxon>Crustacea</taxon>
        <taxon>Branchiopoda</taxon>
        <taxon>Diplostraca</taxon>
        <taxon>Cladocera</taxon>
        <taxon>Anomopoda</taxon>
        <taxon>Daphniidae</taxon>
        <taxon>Daphnia</taxon>
    </lineage>
</organism>
<protein>
    <recommendedName>
        <fullName evidence="2">Reverse transcriptase domain-containing protein</fullName>
    </recommendedName>
</protein>
<dbReference type="InterPro" id="IPR000477">
    <property type="entry name" value="RT_dom"/>
</dbReference>